<sequence length="240" mass="25419">MSTPRSATPAALAALSNLDDPLRRTLYEYVSESDAPVSREQGAAAAGISRTLAAYHLDKLAEAELVRVSYHRPPGRSGPGAGRPAKFYARATKELSVSVPPRDYELLARLLVSSIERDTSGAVREAVHETAHDAGRSATTAAGGDLLAALRSCGYLPRVGDGCVNLRNCPFRVLAQDHQDLVCGLNLHLIEGAITASTQPDAHAELDPQPDQCCVVVHHTGFAAAAATSCRDSTVDKDVR</sequence>
<dbReference type="OrthoDB" id="3399802at2"/>
<name>A0A2N3VHM6_9NOCA</name>
<protein>
    <submittedName>
        <fullName evidence="1">Putative ArsR family transcriptional regulator</fullName>
    </submittedName>
</protein>
<dbReference type="RefSeq" id="WP_101466921.1">
    <property type="nucleotide sequence ID" value="NZ_PJMW01000002.1"/>
</dbReference>
<evidence type="ECO:0000313" key="2">
    <source>
        <dbReference type="Proteomes" id="UP000233766"/>
    </source>
</evidence>
<dbReference type="SUPFAM" id="SSF46785">
    <property type="entry name" value="Winged helix' DNA-binding domain"/>
    <property type="match status" value="1"/>
</dbReference>
<dbReference type="Gene3D" id="1.10.10.10">
    <property type="entry name" value="Winged helix-like DNA-binding domain superfamily/Winged helix DNA-binding domain"/>
    <property type="match status" value="1"/>
</dbReference>
<organism evidence="1 2">
    <name type="scientific">Nocardia fluminea</name>
    <dbReference type="NCBI Taxonomy" id="134984"/>
    <lineage>
        <taxon>Bacteria</taxon>
        <taxon>Bacillati</taxon>
        <taxon>Actinomycetota</taxon>
        <taxon>Actinomycetes</taxon>
        <taxon>Mycobacteriales</taxon>
        <taxon>Nocardiaceae</taxon>
        <taxon>Nocardia</taxon>
    </lineage>
</organism>
<keyword evidence="2" id="KW-1185">Reference proteome</keyword>
<reference evidence="1 2" key="1">
    <citation type="submission" date="2017-12" db="EMBL/GenBank/DDBJ databases">
        <title>Sequencing the genomes of 1000 Actinobacteria strains.</title>
        <authorList>
            <person name="Klenk H.-P."/>
        </authorList>
    </citation>
    <scope>NUCLEOTIDE SEQUENCE [LARGE SCALE GENOMIC DNA]</scope>
    <source>
        <strain evidence="1 2">DSM 44489</strain>
    </source>
</reference>
<accession>A0A2N3VHM6</accession>
<dbReference type="InterPro" id="IPR036390">
    <property type="entry name" value="WH_DNA-bd_sf"/>
</dbReference>
<dbReference type="AlphaFoldDB" id="A0A2N3VHM6"/>
<comment type="caution">
    <text evidence="1">The sequence shown here is derived from an EMBL/GenBank/DDBJ whole genome shotgun (WGS) entry which is preliminary data.</text>
</comment>
<gene>
    <name evidence="1" type="ORF">ATK86_5569</name>
</gene>
<dbReference type="InterPro" id="IPR011991">
    <property type="entry name" value="ArsR-like_HTH"/>
</dbReference>
<proteinExistence type="predicted"/>
<dbReference type="CDD" id="cd00090">
    <property type="entry name" value="HTH_ARSR"/>
    <property type="match status" value="1"/>
</dbReference>
<dbReference type="EMBL" id="PJMW01000002">
    <property type="protein sequence ID" value="PKV81114.1"/>
    <property type="molecule type" value="Genomic_DNA"/>
</dbReference>
<dbReference type="Proteomes" id="UP000233766">
    <property type="component" value="Unassembled WGS sequence"/>
</dbReference>
<evidence type="ECO:0000313" key="1">
    <source>
        <dbReference type="EMBL" id="PKV81114.1"/>
    </source>
</evidence>
<dbReference type="Pfam" id="PF12840">
    <property type="entry name" value="HTH_20"/>
    <property type="match status" value="1"/>
</dbReference>
<dbReference type="InterPro" id="IPR036388">
    <property type="entry name" value="WH-like_DNA-bd_sf"/>
</dbReference>